<sequence>MIMSSYWRSSQVIVSVDVLSASWNILALDGDNILSVSSSPVEPPEIKYGYSTERKEWNWLDISGPVSIYSTKVKSMLSSLQFSIMKIPVRDTSEDLTDGARTPYEAIFVSSKTRKSDACDPLVVILHGGPHSASSTDFNKNHAFLSTLGYSLLIVNYRGTMGFGEEALQSLPGKAGSQDVSDVLAALDRVIEMGLADPSKVAVVGISHGGFLTTHLIGQAPDRFAVAAARNPVCNLALMVGTSDIPDWCYVGAYGCNEGKNYFTEAPSFDHLHVMYNKSPISHFAKVKTPTLFLLGAQDLRVPVSDGLQYARALKENGVEVKVMMFPKDIHEINRPRSDFESFLNIGVWFNKHFQQKFSTLIAMKEVSQGLNAANEEEFASQSTLLKEFSSLSTIDKAWVFESENGGSSRAMFLINQPNLLGNDKRTHLLSSHISKQSDGSVSFQWAPFPVEMSGVSTIVPSPSGQKMLVIRNQENDGPTQFEIWGPSQVDKEIHIPKFEGISWSSDETLIAYVAEDPCPSKPVFDGLGYKRTGSSEKDCNSWKGQGDFEEEWGEAYSGKRRPELGEVHIVDGIPKSLNVGQVVWAPKNEELDHYLVFVGWPSDCGSEKIVRKLGIKYCYNRPCALYAVKASVPKSQTNKLKTEGDRTEDETAAIDLTRGISSAFFPRFSPDGKSLVFLSAKSAVDTGAHSATNSLHRIDWPTDGKPNVSLKLIDVVPVVKCAEDDCFPGLYCPSFLRNPWLSDGQTMIMSSYWRSSQVIISVHVLSGKVSRVTPKSSDSWDILALDGDNILFVSSSPVEPPEIKYGYSTEGMEWNWLDISSPVSKYSTKVRSMLSSLQFSIMKIPVRDASVELTDGARTPYEAIFVSSKIRKSGACDPLIVILHGGPHFLILTNFIKNHAFLSALGYSLLIVNYRGSLGFGEEALQSILGNVGSQDVYDVLAALDHVIEMGLADPSKVAVFGGSHGGFLTTHLIGQAPDRFVAAAARNPVCNLALMVGTTDIPDWCYVLAYGGSEGKDYFTEAPSLDHLYVMYNKSPISHLAKVKTPTLFLLGAQDLRVPVSNGLQYARALKENGVEVKVIVFPKDTHGIDRPQSDFESFLNIGGSTRAMFLISQPNLLGNKKRTHILSSHIAKQSDGSVSFQWASFPVETSGVSTIVPSPSGQKMLVIRNQENDSPTQFEIWGPSQVDKEIHIPKFEGISWSSDETLIAYVAEDPCPSKPVFDGLGYKRTGSSEKDCNSWKGQGDFEEEWGEGYSGKRRPGLFVVNIVSGDVHIVDGISKSLSVGQVVWAPKNDDLDQYLVFVGWPSDCGSEKTERKLGIKFCYNRPCALYAVKASVHKSETDKLETKSHRTEDETAAINLTRGISSAFFPRFSPDGRFLVFLSAKSAVDTGAHSATNSLHRIDWPTDGKPNTSPKLIDVVPVVKCAEEDCFPGLYCSGFLRNPWLSDGQTMVMPSYWRSSQVIVSVDVLSGRVSRVTPNSTASWNILALDGDNILSVSSSPVEPPEIKYGYSTERKEWNWLDISSPVSKYSTKVKSMLSSLQFSIMKIPVRDASIEVTDAARTPYEAIFVSSKTRKSGACDPLIVILHGGPHFLVSTNYSKNHAFLSALGYSLLIVNYRGSLGFGEEALQSVLGKIGSQDVNDVLAALDHVIEMGLADPSKVAVVGGSHGGFLTTHLIGQAPDRFVAAAARNPVCSLVLMVGTSDIPEWCFVEAYGGREGKEYFTEAPSLDHLHVLYNKSPISHLSKVKTPTLLLLGAQDLRVPVSNGLQYARALKENGVEVKVIVFPIDTHGLDRPQADFESFLNIGVWFNKHFQ</sequence>
<dbReference type="EMBL" id="CM010716">
    <property type="protein sequence ID" value="RZC51741.1"/>
    <property type="molecule type" value="Genomic_DNA"/>
</dbReference>
<evidence type="ECO:0000313" key="15">
    <source>
        <dbReference type="EMBL" id="RZC51741.1"/>
    </source>
</evidence>
<evidence type="ECO:0000256" key="2">
    <source>
        <dbReference type="ARBA" id="ARBA00004496"/>
    </source>
</evidence>
<comment type="subcellular location">
    <subcellularLocation>
        <location evidence="2">Cytoplasm</location>
    </subcellularLocation>
</comment>
<dbReference type="PANTHER" id="PTHR42776:SF4">
    <property type="entry name" value="ACYLAMINO-ACID-RELEASING ENZYME"/>
    <property type="match status" value="1"/>
</dbReference>
<feature type="domain" description="Acylamino-acid-releasing enzyme N-terminal" evidence="14">
    <location>
        <begin position="1"/>
        <end position="74"/>
    </location>
</feature>
<evidence type="ECO:0000256" key="4">
    <source>
        <dbReference type="ARBA" id="ARBA00011881"/>
    </source>
</evidence>
<dbReference type="Pfam" id="PF19283">
    <property type="entry name" value="APEH_N"/>
    <property type="match status" value="3"/>
</dbReference>
<gene>
    <name evidence="15" type="ORF">C5167_020170</name>
</gene>
<evidence type="ECO:0000256" key="10">
    <source>
        <dbReference type="ARBA" id="ARBA00032284"/>
    </source>
</evidence>
<feature type="domain" description="Peptidase S9 prolyl oligopeptidase catalytic" evidence="13">
    <location>
        <begin position="1602"/>
        <end position="1819"/>
    </location>
</feature>
<dbReference type="InterPro" id="IPR011042">
    <property type="entry name" value="6-blade_b-propeller_TolB-like"/>
</dbReference>
<dbReference type="SUPFAM" id="SSF53474">
    <property type="entry name" value="alpha/beta-Hydrolases"/>
    <property type="match status" value="3"/>
</dbReference>
<evidence type="ECO:0000259" key="13">
    <source>
        <dbReference type="Pfam" id="PF00326"/>
    </source>
</evidence>
<comment type="similarity">
    <text evidence="3">Belongs to the peptidase S9C family.</text>
</comment>
<dbReference type="Pfam" id="PF00326">
    <property type="entry name" value="Peptidase_S9"/>
    <property type="match status" value="3"/>
</dbReference>
<dbReference type="SUPFAM" id="SSF82171">
    <property type="entry name" value="DPP6 N-terminal domain-like"/>
    <property type="match status" value="2"/>
</dbReference>
<evidence type="ECO:0000256" key="1">
    <source>
        <dbReference type="ARBA" id="ARBA00000721"/>
    </source>
</evidence>
<evidence type="ECO:0000256" key="12">
    <source>
        <dbReference type="ARBA" id="ARBA00045885"/>
    </source>
</evidence>
<dbReference type="Proteomes" id="UP000316621">
    <property type="component" value="Chromosome 2"/>
</dbReference>
<organism evidence="15 16">
    <name type="scientific">Papaver somniferum</name>
    <name type="common">Opium poppy</name>
    <dbReference type="NCBI Taxonomy" id="3469"/>
    <lineage>
        <taxon>Eukaryota</taxon>
        <taxon>Viridiplantae</taxon>
        <taxon>Streptophyta</taxon>
        <taxon>Embryophyta</taxon>
        <taxon>Tracheophyta</taxon>
        <taxon>Spermatophyta</taxon>
        <taxon>Magnoliopsida</taxon>
        <taxon>Ranunculales</taxon>
        <taxon>Papaveraceae</taxon>
        <taxon>Papaveroideae</taxon>
        <taxon>Papaver</taxon>
    </lineage>
</organism>
<dbReference type="Gene3D" id="2.120.10.30">
    <property type="entry name" value="TolB, C-terminal domain"/>
    <property type="match status" value="1"/>
</dbReference>
<comment type="subunit">
    <text evidence="4">Homotetramer.</text>
</comment>
<dbReference type="FunFam" id="3.40.50.1820:FF:000146">
    <property type="entry name" value="Acylamino-acid-releasing enzyme"/>
    <property type="match status" value="3"/>
</dbReference>
<dbReference type="PROSITE" id="PS00708">
    <property type="entry name" value="PRO_ENDOPEP_SER"/>
    <property type="match status" value="3"/>
</dbReference>
<feature type="domain" description="Acylamino-acid-releasing enzyme N-terminal" evidence="14">
    <location>
        <begin position="1106"/>
        <end position="1538"/>
    </location>
</feature>
<keyword evidence="16" id="KW-1185">Reference proteome</keyword>
<protein>
    <recommendedName>
        <fullName evidence="6">Acylamino-acid-releasing enzyme</fullName>
        <ecNumber evidence="5">3.4.19.1</ecNumber>
    </recommendedName>
    <alternativeName>
        <fullName evidence="11">Acyl-peptide hydrolase</fullName>
    </alternativeName>
    <alternativeName>
        <fullName evidence="10">Acylaminoacyl-peptidase</fullName>
    </alternativeName>
</protein>
<keyword evidence="9" id="KW-0007">Acetylation</keyword>
<dbReference type="InterPro" id="IPR001375">
    <property type="entry name" value="Peptidase_S9_cat"/>
</dbReference>
<accession>A0A4Y7IVF9</accession>
<name>A0A4Y7IVF9_PAPSO</name>
<dbReference type="Gene3D" id="3.40.50.1820">
    <property type="entry name" value="alpha/beta hydrolase"/>
    <property type="match status" value="3"/>
</dbReference>
<feature type="domain" description="Peptidase S9 prolyl oligopeptidase catalytic" evidence="13">
    <location>
        <begin position="137"/>
        <end position="356"/>
    </location>
</feature>
<feature type="domain" description="Acylamino-acid-releasing enzyme N-terminal" evidence="14">
    <location>
        <begin position="365"/>
        <end position="832"/>
    </location>
</feature>
<evidence type="ECO:0000256" key="9">
    <source>
        <dbReference type="ARBA" id="ARBA00022990"/>
    </source>
</evidence>
<comment type="function">
    <text evidence="12">This enzyme catalyzes the hydrolysis of the N-terminal peptide bond of an N-acetylated peptide to generate an N-acetylated amino acid and a peptide with a free N-terminus. It preferentially cleaves off Ac-Ala, Ac-Met and Ac-Ser. Also, involved in the degradation of oxidized and glycated proteins.</text>
</comment>
<evidence type="ECO:0000256" key="11">
    <source>
        <dbReference type="ARBA" id="ARBA00032596"/>
    </source>
</evidence>
<dbReference type="Gramene" id="RZC51741">
    <property type="protein sequence ID" value="RZC51741"/>
    <property type="gene ID" value="C5167_020170"/>
</dbReference>
<dbReference type="InterPro" id="IPR045550">
    <property type="entry name" value="AARE_N"/>
</dbReference>
<evidence type="ECO:0000313" key="16">
    <source>
        <dbReference type="Proteomes" id="UP000316621"/>
    </source>
</evidence>
<dbReference type="GO" id="GO:0008242">
    <property type="term" value="F:omega peptidase activity"/>
    <property type="evidence" value="ECO:0007669"/>
    <property type="project" value="UniProtKB-EC"/>
</dbReference>
<dbReference type="EC" id="3.4.19.1" evidence="5"/>
<evidence type="ECO:0000256" key="5">
    <source>
        <dbReference type="ARBA" id="ARBA00012917"/>
    </source>
</evidence>
<dbReference type="GO" id="GO:0004252">
    <property type="term" value="F:serine-type endopeptidase activity"/>
    <property type="evidence" value="ECO:0007669"/>
    <property type="project" value="InterPro"/>
</dbReference>
<evidence type="ECO:0000256" key="3">
    <source>
        <dbReference type="ARBA" id="ARBA00010040"/>
    </source>
</evidence>
<feature type="domain" description="Peptidase S9 prolyl oligopeptidase catalytic" evidence="13">
    <location>
        <begin position="896"/>
        <end position="1098"/>
    </location>
</feature>
<dbReference type="InterPro" id="IPR002471">
    <property type="entry name" value="Pept_S9_AS"/>
</dbReference>
<dbReference type="InterPro" id="IPR029058">
    <property type="entry name" value="AB_hydrolase_fold"/>
</dbReference>
<evidence type="ECO:0000256" key="6">
    <source>
        <dbReference type="ARBA" id="ARBA00018421"/>
    </source>
</evidence>
<keyword evidence="7" id="KW-0963">Cytoplasm</keyword>
<reference evidence="15 16" key="1">
    <citation type="journal article" date="2018" name="Science">
        <title>The opium poppy genome and morphinan production.</title>
        <authorList>
            <person name="Guo L."/>
            <person name="Winzer T."/>
            <person name="Yang X."/>
            <person name="Li Y."/>
            <person name="Ning Z."/>
            <person name="He Z."/>
            <person name="Teodor R."/>
            <person name="Lu Y."/>
            <person name="Bowser T.A."/>
            <person name="Graham I.A."/>
            <person name="Ye K."/>
        </authorList>
    </citation>
    <scope>NUCLEOTIDE SEQUENCE [LARGE SCALE GENOMIC DNA]</scope>
    <source>
        <strain evidence="16">cv. HN1</strain>
        <tissue evidence="15">Leaves</tissue>
    </source>
</reference>
<proteinExistence type="inferred from homology"/>
<keyword evidence="8" id="KW-0378">Hydrolase</keyword>
<comment type="catalytic activity">
    <reaction evidence="1">
        <text>Cleavage of an N-acetyl or N-formyl amino acid from the N-terminus of a polypeptide.</text>
        <dbReference type="EC" id="3.4.19.1"/>
    </reaction>
</comment>
<dbReference type="GO" id="GO:0006508">
    <property type="term" value="P:proteolysis"/>
    <property type="evidence" value="ECO:0007669"/>
    <property type="project" value="InterPro"/>
</dbReference>
<dbReference type="STRING" id="3469.A0A4Y7IVF9"/>
<dbReference type="OMA" id="WHSYQVI"/>
<evidence type="ECO:0000256" key="7">
    <source>
        <dbReference type="ARBA" id="ARBA00022490"/>
    </source>
</evidence>
<dbReference type="GO" id="GO:0005737">
    <property type="term" value="C:cytoplasm"/>
    <property type="evidence" value="ECO:0007669"/>
    <property type="project" value="UniProtKB-SubCell"/>
</dbReference>
<evidence type="ECO:0000256" key="8">
    <source>
        <dbReference type="ARBA" id="ARBA00022801"/>
    </source>
</evidence>
<evidence type="ECO:0000259" key="14">
    <source>
        <dbReference type="Pfam" id="PF19283"/>
    </source>
</evidence>
<dbReference type="PANTHER" id="PTHR42776">
    <property type="entry name" value="SERINE PEPTIDASE S9 FAMILY MEMBER"/>
    <property type="match status" value="1"/>
</dbReference>